<gene>
    <name evidence="2" type="ORF">TorRG33x02_300060</name>
</gene>
<comment type="caution">
    <text evidence="2">The sequence shown here is derived from an EMBL/GenBank/DDBJ whole genome shotgun (WGS) entry which is preliminary data.</text>
</comment>
<organism evidence="2 3">
    <name type="scientific">Trema orientale</name>
    <name type="common">Charcoal tree</name>
    <name type="synonym">Celtis orientalis</name>
    <dbReference type="NCBI Taxonomy" id="63057"/>
    <lineage>
        <taxon>Eukaryota</taxon>
        <taxon>Viridiplantae</taxon>
        <taxon>Streptophyta</taxon>
        <taxon>Embryophyta</taxon>
        <taxon>Tracheophyta</taxon>
        <taxon>Spermatophyta</taxon>
        <taxon>Magnoliopsida</taxon>
        <taxon>eudicotyledons</taxon>
        <taxon>Gunneridae</taxon>
        <taxon>Pentapetalae</taxon>
        <taxon>rosids</taxon>
        <taxon>fabids</taxon>
        <taxon>Rosales</taxon>
        <taxon>Cannabaceae</taxon>
        <taxon>Trema</taxon>
    </lineage>
</organism>
<feature type="transmembrane region" description="Helical" evidence="1">
    <location>
        <begin position="81"/>
        <end position="101"/>
    </location>
</feature>
<feature type="transmembrane region" description="Helical" evidence="1">
    <location>
        <begin position="43"/>
        <end position="61"/>
    </location>
</feature>
<evidence type="ECO:0008006" key="4">
    <source>
        <dbReference type="Google" id="ProtNLM"/>
    </source>
</evidence>
<evidence type="ECO:0000256" key="1">
    <source>
        <dbReference type="SAM" id="Phobius"/>
    </source>
</evidence>
<evidence type="ECO:0000313" key="2">
    <source>
        <dbReference type="EMBL" id="PON55183.1"/>
    </source>
</evidence>
<accession>A0A2P5C292</accession>
<sequence>MAAGCLECKVFAALLFLLLMAILIICSVYKCPRFSFKSNNIQAQQGLRFLTGFIMLILFQKPLDWGLRSLADLIYSVDEDFAGGFNLLICGGLGLGFWSLCWKIIYTEPRTTLPPLTLSLIESDFCGGFQIVGIPKDYRTGAHLYQ</sequence>
<name>A0A2P5C292_TREOI</name>
<dbReference type="EMBL" id="JXTC01000423">
    <property type="protein sequence ID" value="PON55183.1"/>
    <property type="molecule type" value="Genomic_DNA"/>
</dbReference>
<reference evidence="3" key="1">
    <citation type="submission" date="2016-06" db="EMBL/GenBank/DDBJ databases">
        <title>Parallel loss of symbiosis genes in relatives of nitrogen-fixing non-legume Parasponia.</title>
        <authorList>
            <person name="Van Velzen R."/>
            <person name="Holmer R."/>
            <person name="Bu F."/>
            <person name="Rutten L."/>
            <person name="Van Zeijl A."/>
            <person name="Liu W."/>
            <person name="Santuari L."/>
            <person name="Cao Q."/>
            <person name="Sharma T."/>
            <person name="Shen D."/>
            <person name="Roswanjaya Y."/>
            <person name="Wardhani T."/>
            <person name="Kalhor M.S."/>
            <person name="Jansen J."/>
            <person name="Van den Hoogen J."/>
            <person name="Gungor B."/>
            <person name="Hartog M."/>
            <person name="Hontelez J."/>
            <person name="Verver J."/>
            <person name="Yang W.-C."/>
            <person name="Schijlen E."/>
            <person name="Repin R."/>
            <person name="Schilthuizen M."/>
            <person name="Schranz E."/>
            <person name="Heidstra R."/>
            <person name="Miyata K."/>
            <person name="Fedorova E."/>
            <person name="Kohlen W."/>
            <person name="Bisseling T."/>
            <person name="Smit S."/>
            <person name="Geurts R."/>
        </authorList>
    </citation>
    <scope>NUCLEOTIDE SEQUENCE [LARGE SCALE GENOMIC DNA]</scope>
    <source>
        <strain evidence="3">cv. RG33-2</strain>
    </source>
</reference>
<keyword evidence="1" id="KW-1133">Transmembrane helix</keyword>
<dbReference type="AlphaFoldDB" id="A0A2P5C292"/>
<proteinExistence type="predicted"/>
<keyword evidence="1" id="KW-0472">Membrane</keyword>
<keyword evidence="1" id="KW-0812">Transmembrane</keyword>
<evidence type="ECO:0000313" key="3">
    <source>
        <dbReference type="Proteomes" id="UP000237000"/>
    </source>
</evidence>
<protein>
    <recommendedName>
        <fullName evidence="4">Transmembrane protein</fullName>
    </recommendedName>
</protein>
<dbReference type="Proteomes" id="UP000237000">
    <property type="component" value="Unassembled WGS sequence"/>
</dbReference>
<keyword evidence="3" id="KW-1185">Reference proteome</keyword>
<feature type="transmembrane region" description="Helical" evidence="1">
    <location>
        <begin position="12"/>
        <end position="31"/>
    </location>
</feature>
<dbReference type="InParanoid" id="A0A2P5C292"/>